<feature type="domain" description="DUF2126" evidence="1">
    <location>
        <begin position="258"/>
        <end position="750"/>
    </location>
</feature>
<evidence type="ECO:0000313" key="2">
    <source>
        <dbReference type="EMBL" id="CDH45030.1"/>
    </source>
</evidence>
<proteinExistence type="predicted"/>
<name>A0A7U7J2F8_9GAMM</name>
<feature type="domain" description="DUF2126" evidence="1">
    <location>
        <begin position="54"/>
        <end position="179"/>
    </location>
</feature>
<reference evidence="2 3" key="1">
    <citation type="journal article" date="2014" name="ISME J.">
        <title>Candidatus Competibacter-lineage genomes retrieved from metagenomes reveal functional metabolic diversity.</title>
        <authorList>
            <person name="McIlroy S.J."/>
            <person name="Albertsen M."/>
            <person name="Andresen E.K."/>
            <person name="Saunders A.M."/>
            <person name="Kristiansen R."/>
            <person name="Stokholm-Bjerregaard M."/>
            <person name="Nielsen K.L."/>
            <person name="Nielsen P.H."/>
        </authorList>
    </citation>
    <scope>NUCLEOTIDE SEQUENCE [LARGE SCALE GENOMIC DNA]</scope>
    <source>
        <strain evidence="2 3">Run_B_J11</strain>
    </source>
</reference>
<dbReference type="Proteomes" id="UP000019184">
    <property type="component" value="Unassembled WGS sequence"/>
</dbReference>
<sequence length="752" mass="82302">MSVHLGCPAPARRFRGDAYLAGGEIPYNAAPVCPSGYTGTMKTHPLAFEQAIRSHDDLLKRHELAIWVGAEPTFTDRRAETPEWLNNALGPSKESRARRMLAEAANLTPGGAVLRTLGRQYPKEELPRWSLGLYRRRDGQPIWSGPVDPLLEPAPLSMPEGALEDLWEQLAQHLGVRGWTALLFTVECYPNLRIVFRHDALPVLADPVRDPRLARPSPHGQPISPGGLHDELAEQGIFLLGIGWPGPEQGLGEVAAPCVELPACGEVELFLELLAAVGEAANAAKFTGLILTGFPPPVDATVAWTTLTPDPAVVEVNMAPASDVTGFLRETRLSFAAAANAGLSPYRLNYNGQITDSGGGGQLTLGGLEPNSSPFLTEPRLLPALIGYFNRHPALSFYFAGDCVGNSSQAPRPDERTAEIVEELALALALLDRQRNPTPEQIWQSLSPFLADAGGNTHRSEINIEKLWNPYLPGRGQAGLVEFRAFRMPPTPERLAALAALLRAIAALLTKKPQPPKLSYWGRELHDRFALPYYLRADLWEVLDELARTGLGLGQPIIAELLDESHYQVGEAKFGDCRLTVRRGLEFWPLLGDALAQEHGHSRLVDASTARIEISVGADVGAKSALADWRLTVNGYALPLRREDEIDGETWLYGVRYRRFKPWAGLHPSLEAQGPIELVLSHPDQPGAMRVTLYEWKPQGGGYDGLPVDQAEAAVRRTERFVVERLDAAPGVPPLEPPCGALTPYCFDLRWI</sequence>
<protein>
    <submittedName>
        <fullName evidence="2">Transglutaminase family protein</fullName>
    </submittedName>
</protein>
<dbReference type="Pfam" id="PF09899">
    <property type="entry name" value="DUF2126"/>
    <property type="match status" value="2"/>
</dbReference>
<comment type="caution">
    <text evidence="2">The sequence shown here is derived from an EMBL/GenBank/DDBJ whole genome shotgun (WGS) entry which is preliminary data.</text>
</comment>
<organism evidence="2 3">
    <name type="scientific">Candidatus Contendobacter odensis Run_B_J11</name>
    <dbReference type="NCBI Taxonomy" id="1400861"/>
    <lineage>
        <taxon>Bacteria</taxon>
        <taxon>Pseudomonadati</taxon>
        <taxon>Pseudomonadota</taxon>
        <taxon>Gammaproteobacteria</taxon>
        <taxon>Candidatus Competibacteraceae</taxon>
        <taxon>Candidatus Contendibacter</taxon>
    </lineage>
</organism>
<gene>
    <name evidence="2" type="ORF">BN874_200100</name>
</gene>
<accession>A0A7U7J2F8</accession>
<dbReference type="InterPro" id="IPR018667">
    <property type="entry name" value="DUF2126"/>
</dbReference>
<dbReference type="AlphaFoldDB" id="A0A7U7J2F8"/>
<dbReference type="EMBL" id="CBTK010000113">
    <property type="protein sequence ID" value="CDH45030.1"/>
    <property type="molecule type" value="Genomic_DNA"/>
</dbReference>
<evidence type="ECO:0000313" key="3">
    <source>
        <dbReference type="Proteomes" id="UP000019184"/>
    </source>
</evidence>
<keyword evidence="3" id="KW-1185">Reference proteome</keyword>
<evidence type="ECO:0000259" key="1">
    <source>
        <dbReference type="Pfam" id="PF09899"/>
    </source>
</evidence>